<dbReference type="AlphaFoldDB" id="E2B4F9"/>
<organism evidence="8">
    <name type="scientific">Harpegnathos saltator</name>
    <name type="common">Jerdon's jumping ant</name>
    <dbReference type="NCBI Taxonomy" id="610380"/>
    <lineage>
        <taxon>Eukaryota</taxon>
        <taxon>Metazoa</taxon>
        <taxon>Ecdysozoa</taxon>
        <taxon>Arthropoda</taxon>
        <taxon>Hexapoda</taxon>
        <taxon>Insecta</taxon>
        <taxon>Pterygota</taxon>
        <taxon>Neoptera</taxon>
        <taxon>Endopterygota</taxon>
        <taxon>Hymenoptera</taxon>
        <taxon>Apocrita</taxon>
        <taxon>Aculeata</taxon>
        <taxon>Formicoidea</taxon>
        <taxon>Formicidae</taxon>
        <taxon>Ponerinae</taxon>
        <taxon>Ponerini</taxon>
        <taxon>Harpegnathos</taxon>
    </lineage>
</organism>
<evidence type="ECO:0000313" key="7">
    <source>
        <dbReference type="EMBL" id="EFN89420.1"/>
    </source>
</evidence>
<evidence type="ECO:0000256" key="2">
    <source>
        <dbReference type="ARBA" id="ARBA00006432"/>
    </source>
</evidence>
<evidence type="ECO:0000256" key="3">
    <source>
        <dbReference type="ARBA" id="ARBA00022598"/>
    </source>
</evidence>
<dbReference type="EMBL" id="GL445556">
    <property type="protein sequence ID" value="EFN89420.1"/>
    <property type="molecule type" value="Genomic_DNA"/>
</dbReference>
<keyword evidence="7" id="KW-0560">Oxidoreductase</keyword>
<feature type="domain" description="AMP-binding enzyme C-terminal" evidence="6">
    <location>
        <begin position="406"/>
        <end position="482"/>
    </location>
</feature>
<dbReference type="GO" id="GO:0005777">
    <property type="term" value="C:peroxisome"/>
    <property type="evidence" value="ECO:0007669"/>
    <property type="project" value="UniProtKB-SubCell"/>
</dbReference>
<dbReference type="GO" id="GO:0004497">
    <property type="term" value="F:monooxygenase activity"/>
    <property type="evidence" value="ECO:0007669"/>
    <property type="project" value="UniProtKB-KW"/>
</dbReference>
<feature type="domain" description="AMP-dependent synthetase/ligase" evidence="5">
    <location>
        <begin position="10"/>
        <end position="355"/>
    </location>
</feature>
<dbReference type="InterPro" id="IPR045851">
    <property type="entry name" value="AMP-bd_C_sf"/>
</dbReference>
<dbReference type="Proteomes" id="UP000008237">
    <property type="component" value="Unassembled WGS sequence"/>
</dbReference>
<evidence type="ECO:0000256" key="4">
    <source>
        <dbReference type="ARBA" id="ARBA00023140"/>
    </source>
</evidence>
<dbReference type="PANTHER" id="PTHR24096">
    <property type="entry name" value="LONG-CHAIN-FATTY-ACID--COA LIGASE"/>
    <property type="match status" value="1"/>
</dbReference>
<evidence type="ECO:0000259" key="5">
    <source>
        <dbReference type="Pfam" id="PF00501"/>
    </source>
</evidence>
<dbReference type="Gene3D" id="3.30.300.30">
    <property type="match status" value="1"/>
</dbReference>
<comment type="subcellular location">
    <subcellularLocation>
        <location evidence="1">Peroxisome</location>
    </subcellularLocation>
</comment>
<evidence type="ECO:0000259" key="6">
    <source>
        <dbReference type="Pfam" id="PF13193"/>
    </source>
</evidence>
<keyword evidence="3" id="KW-0436">Ligase</keyword>
<accession>E2B4F9</accession>
<comment type="similarity">
    <text evidence="2">Belongs to the ATP-dependent AMP-binding enzyme family.</text>
</comment>
<dbReference type="Gene3D" id="3.40.50.12780">
    <property type="entry name" value="N-terminal domain of ligase-like"/>
    <property type="match status" value="1"/>
</dbReference>
<name>E2B4F9_HARSA</name>
<dbReference type="SUPFAM" id="SSF56801">
    <property type="entry name" value="Acetyl-CoA synthetase-like"/>
    <property type="match status" value="1"/>
</dbReference>
<protein>
    <submittedName>
        <fullName evidence="7">Luciferin 4-monooxygenase</fullName>
    </submittedName>
</protein>
<dbReference type="InParanoid" id="E2B4F9"/>
<dbReference type="InterPro" id="IPR000873">
    <property type="entry name" value="AMP-dep_synth/lig_dom"/>
</dbReference>
<gene>
    <name evidence="7" type="ORF">EAI_15561</name>
</gene>
<dbReference type="Pfam" id="PF00501">
    <property type="entry name" value="AMP-binding"/>
    <property type="match status" value="1"/>
</dbReference>
<dbReference type="Pfam" id="PF13193">
    <property type="entry name" value="AMP-binding_C"/>
    <property type="match status" value="1"/>
</dbReference>
<dbReference type="GO" id="GO:0016405">
    <property type="term" value="F:CoA-ligase activity"/>
    <property type="evidence" value="ECO:0007669"/>
    <property type="project" value="TreeGrafter"/>
</dbReference>
<reference evidence="7 8" key="1">
    <citation type="journal article" date="2010" name="Science">
        <title>Genomic comparison of the ants Camponotus floridanus and Harpegnathos saltator.</title>
        <authorList>
            <person name="Bonasio R."/>
            <person name="Zhang G."/>
            <person name="Ye C."/>
            <person name="Mutti N.S."/>
            <person name="Fang X."/>
            <person name="Qin N."/>
            <person name="Donahue G."/>
            <person name="Yang P."/>
            <person name="Li Q."/>
            <person name="Li C."/>
            <person name="Zhang P."/>
            <person name="Huang Z."/>
            <person name="Berger S.L."/>
            <person name="Reinberg D."/>
            <person name="Wang J."/>
            <person name="Liebig J."/>
        </authorList>
    </citation>
    <scope>NUCLEOTIDE SEQUENCE [LARGE SCALE GENOMIC DNA]</scope>
    <source>
        <strain evidence="7 8">R22 G/1</strain>
    </source>
</reference>
<keyword evidence="4" id="KW-0576">Peroxisome</keyword>
<keyword evidence="7" id="KW-0503">Monooxygenase</keyword>
<dbReference type="STRING" id="610380.E2B4F9"/>
<sequence>MTYQIDALTGKQNTFQQMRERSVKCALWLRKQNVKPGDIIVTCTHNQLESYVPFVASMYIDVCINPWNEHSSSGSIEHFFKIVKPKVIFVNGNKAATILEVATKLGVSPKIVVFDETEGFESLESILNGHFDEAEVDGFSCTTLKKNNIRETTVVLFSSGTTGLPKAIEIPHTLFTSLSRMEVPPMSPSDVGLWFGSLSWITSVLLTIHTILSYATAIKCSGFDCEKVYQMIGKYKVTWMLIETGMCNRLVKSGVLTRYNISSLKIIIYGGSVNKAELHENLVKSLPDVLIMPIYGMTETGSISYSTSTGKFGSSGRICKNNRLMIADLNTGKPLGPNMHGEICTKSLTMMNGYYRDPENTKNIFDKDGWFHTGDLGYYDEDGYIFIVDRIKQLIKCKGHQVSPTEIEILLQSHPSVYESAVVPVPHLFDGQHPTAFVQKMSGAEVTAEELEQLVAMNMEDYKKLRGGVVFLENIPHVPNGKIDRKQLRNMAEIFKKK</sequence>
<dbReference type="OrthoDB" id="10253869at2759"/>
<dbReference type="PANTHER" id="PTHR24096:SF149">
    <property type="entry name" value="AMP-BINDING DOMAIN-CONTAINING PROTEIN-RELATED"/>
    <property type="match status" value="1"/>
</dbReference>
<proteinExistence type="inferred from homology"/>
<dbReference type="InterPro" id="IPR042099">
    <property type="entry name" value="ANL_N_sf"/>
</dbReference>
<evidence type="ECO:0000256" key="1">
    <source>
        <dbReference type="ARBA" id="ARBA00004275"/>
    </source>
</evidence>
<dbReference type="PROSITE" id="PS00455">
    <property type="entry name" value="AMP_BINDING"/>
    <property type="match status" value="1"/>
</dbReference>
<keyword evidence="8" id="KW-1185">Reference proteome</keyword>
<dbReference type="OMA" id="PFHAVNM"/>
<evidence type="ECO:0000313" key="8">
    <source>
        <dbReference type="Proteomes" id="UP000008237"/>
    </source>
</evidence>
<dbReference type="InterPro" id="IPR025110">
    <property type="entry name" value="AMP-bd_C"/>
</dbReference>
<dbReference type="InterPro" id="IPR020845">
    <property type="entry name" value="AMP-binding_CS"/>
</dbReference>